<reference evidence="2" key="1">
    <citation type="submission" date="2021-10" db="EMBL/GenBank/DDBJ databases">
        <title>Tropical sea cucumber genome reveals ecological adaptation and Cuvierian tubules defense mechanism.</title>
        <authorList>
            <person name="Chen T."/>
        </authorList>
    </citation>
    <scope>NUCLEOTIDE SEQUENCE</scope>
    <source>
        <strain evidence="2">Nanhai2018</strain>
        <tissue evidence="2">Muscle</tissue>
    </source>
</reference>
<feature type="region of interest" description="Disordered" evidence="1">
    <location>
        <begin position="1"/>
        <end position="39"/>
    </location>
</feature>
<evidence type="ECO:0000313" key="3">
    <source>
        <dbReference type="Proteomes" id="UP001152320"/>
    </source>
</evidence>
<sequence>MPSGSEASMAGPSGEKDRPKPRNTADARPKDKVGTATKKVVRVETKDWDSRLKKIEAALSKQAEGQAELREFVMNSMIGQGLDDREEILGEEFFQPDYEEFEDHTSMENADTQSPTVGLQEGIATGDSEQDESTTPLADNQQTVEVVKLGGFATRFQAAPPTGPPLSEELATGIRGLISEKLDEAAIKEIMDKHVPPVNLDILEVPKVNPLIWENIPAKTKSKDLRLQKLQRPLVKGIVAVARCFPDNPTVEQQEALALLAQTNTEINMY</sequence>
<proteinExistence type="predicted"/>
<dbReference type="EMBL" id="JAIZAY010000006">
    <property type="protein sequence ID" value="KAJ8039855.1"/>
    <property type="molecule type" value="Genomic_DNA"/>
</dbReference>
<dbReference type="Proteomes" id="UP001152320">
    <property type="component" value="Chromosome 6"/>
</dbReference>
<name>A0A9Q1HBF4_HOLLE</name>
<organism evidence="2 3">
    <name type="scientific">Holothuria leucospilota</name>
    <name type="common">Black long sea cucumber</name>
    <name type="synonym">Mertensiothuria leucospilota</name>
    <dbReference type="NCBI Taxonomy" id="206669"/>
    <lineage>
        <taxon>Eukaryota</taxon>
        <taxon>Metazoa</taxon>
        <taxon>Echinodermata</taxon>
        <taxon>Eleutherozoa</taxon>
        <taxon>Echinozoa</taxon>
        <taxon>Holothuroidea</taxon>
        <taxon>Aspidochirotacea</taxon>
        <taxon>Aspidochirotida</taxon>
        <taxon>Holothuriidae</taxon>
        <taxon>Holothuria</taxon>
    </lineage>
</organism>
<keyword evidence="3" id="KW-1185">Reference proteome</keyword>
<protein>
    <submittedName>
        <fullName evidence="2">Uncharacterized protein</fullName>
    </submittedName>
</protein>
<evidence type="ECO:0000313" key="2">
    <source>
        <dbReference type="EMBL" id="KAJ8039855.1"/>
    </source>
</evidence>
<feature type="compositionally biased region" description="Basic and acidic residues" evidence="1">
    <location>
        <begin position="14"/>
        <end position="33"/>
    </location>
</feature>
<dbReference type="PANTHER" id="PTHR34239:SF2">
    <property type="entry name" value="TRANSPOSABLE ELEMENT P TRANSPOSASE_THAP9 CONSERVED DOMAIN-CONTAINING PROTEIN"/>
    <property type="match status" value="1"/>
</dbReference>
<comment type="caution">
    <text evidence="2">The sequence shown here is derived from an EMBL/GenBank/DDBJ whole genome shotgun (WGS) entry which is preliminary data.</text>
</comment>
<evidence type="ECO:0000256" key="1">
    <source>
        <dbReference type="SAM" id="MobiDB-lite"/>
    </source>
</evidence>
<dbReference type="AlphaFoldDB" id="A0A9Q1HBF4"/>
<dbReference type="PANTHER" id="PTHR34239">
    <property type="entry name" value="APPLE DOMAIN-CONTAINING PROTEIN"/>
    <property type="match status" value="1"/>
</dbReference>
<gene>
    <name evidence="2" type="ORF">HOLleu_13989</name>
</gene>
<dbReference type="OrthoDB" id="7430131at2759"/>
<accession>A0A9Q1HBF4</accession>